<dbReference type="InterPro" id="IPR043144">
    <property type="entry name" value="Mal/L-sulf/L-lact_DH-like_ah"/>
</dbReference>
<dbReference type="PANTHER" id="PTHR11091:SF0">
    <property type="entry name" value="MALATE DEHYDROGENASE"/>
    <property type="match status" value="1"/>
</dbReference>
<name>A0A381SKE6_9ZZZZ</name>
<sequence>MEVDWENMLDRFKVPKEDIIKVDHESLQETVTQIFEKMGVVPEDAKEGASVLVATDLRGVETHGVSNMLRSYVGRYNAGDLNPRPDWKIERETQGTATIDADSGLAVILGPKAMRIAIEKATTVGIGVVTMHNAGHSGAIGHHAMLAAKEDMIGMTATAGGMSVLPTFGAEPRLGTNPIAIAAPARKNPPFLFDAATSAIAGNKLGLAARVGANLLPNWISQMDGSPIGDEVPMPDRGDFYQLPLGGTREQGSHKGYGFGLMSEILATGLSGAISAMVIGSGKTSRTGGTSSHYFCAYNIEAFTDVELFKDNMDNMLQVLKDTPPAPGQDRVMYPGLSEYEEEEDRKVNGIPLHSEVVEWFTDITSELSVPMVKIL</sequence>
<dbReference type="Gene3D" id="1.10.1530.10">
    <property type="match status" value="1"/>
</dbReference>
<reference evidence="3" key="1">
    <citation type="submission" date="2018-05" db="EMBL/GenBank/DDBJ databases">
        <authorList>
            <person name="Lanie J.A."/>
            <person name="Ng W.-L."/>
            <person name="Kazmierczak K.M."/>
            <person name="Andrzejewski T.M."/>
            <person name="Davidsen T.M."/>
            <person name="Wayne K.J."/>
            <person name="Tettelin H."/>
            <person name="Glass J.I."/>
            <person name="Rusch D."/>
            <person name="Podicherti R."/>
            <person name="Tsui H.-C.T."/>
            <person name="Winkler M.E."/>
        </authorList>
    </citation>
    <scope>NUCLEOTIDE SEQUENCE</scope>
</reference>
<evidence type="ECO:0000256" key="1">
    <source>
        <dbReference type="ARBA" id="ARBA00006056"/>
    </source>
</evidence>
<keyword evidence="2" id="KW-0560">Oxidoreductase</keyword>
<dbReference type="Gene3D" id="3.30.1370.60">
    <property type="entry name" value="Hypothetical oxidoreductase yiak, domain 2"/>
    <property type="match status" value="1"/>
</dbReference>
<dbReference type="Pfam" id="PF02615">
    <property type="entry name" value="Ldh_2"/>
    <property type="match status" value="1"/>
</dbReference>
<evidence type="ECO:0000256" key="2">
    <source>
        <dbReference type="ARBA" id="ARBA00023002"/>
    </source>
</evidence>
<dbReference type="GO" id="GO:0016491">
    <property type="term" value="F:oxidoreductase activity"/>
    <property type="evidence" value="ECO:0007669"/>
    <property type="project" value="UniProtKB-KW"/>
</dbReference>
<dbReference type="EMBL" id="UINC01003234">
    <property type="protein sequence ID" value="SVA04525.1"/>
    <property type="molecule type" value="Genomic_DNA"/>
</dbReference>
<dbReference type="InterPro" id="IPR043143">
    <property type="entry name" value="Mal/L-sulf/L-lact_DH-like_NADP"/>
</dbReference>
<dbReference type="PANTHER" id="PTHR11091">
    <property type="entry name" value="OXIDOREDUCTASE-RELATED"/>
    <property type="match status" value="1"/>
</dbReference>
<dbReference type="AlphaFoldDB" id="A0A381SKE6"/>
<comment type="similarity">
    <text evidence="1">Belongs to the LDH2/MDH2 oxidoreductase family.</text>
</comment>
<dbReference type="SUPFAM" id="SSF89733">
    <property type="entry name" value="L-sulfolactate dehydrogenase-like"/>
    <property type="match status" value="1"/>
</dbReference>
<dbReference type="InterPro" id="IPR003767">
    <property type="entry name" value="Malate/L-lactate_DH-like"/>
</dbReference>
<accession>A0A381SKE6</accession>
<evidence type="ECO:0008006" key="4">
    <source>
        <dbReference type="Google" id="ProtNLM"/>
    </source>
</evidence>
<protein>
    <recommendedName>
        <fullName evidence="4">Malate dehydrogenase</fullName>
    </recommendedName>
</protein>
<organism evidence="3">
    <name type="scientific">marine metagenome</name>
    <dbReference type="NCBI Taxonomy" id="408172"/>
    <lineage>
        <taxon>unclassified sequences</taxon>
        <taxon>metagenomes</taxon>
        <taxon>ecological metagenomes</taxon>
    </lineage>
</organism>
<gene>
    <name evidence="3" type="ORF">METZ01_LOCUS57379</name>
</gene>
<proteinExistence type="inferred from homology"/>
<evidence type="ECO:0000313" key="3">
    <source>
        <dbReference type="EMBL" id="SVA04525.1"/>
    </source>
</evidence>
<dbReference type="InterPro" id="IPR036111">
    <property type="entry name" value="Mal/L-sulfo/L-lacto_DH-like_sf"/>
</dbReference>